<feature type="signal peptide" evidence="1">
    <location>
        <begin position="1"/>
        <end position="28"/>
    </location>
</feature>
<dbReference type="PANTHER" id="PTHR43606">
    <property type="entry name" value="PHOSPHATASE, PUTATIVE (AFU_ORTHOLOGUE AFUA_6G08710)-RELATED"/>
    <property type="match status" value="1"/>
</dbReference>
<dbReference type="InterPro" id="IPR006311">
    <property type="entry name" value="TAT_signal"/>
</dbReference>
<reference evidence="4 5" key="1">
    <citation type="submission" date="2020-10" db="EMBL/GenBank/DDBJ databases">
        <title>Complete genome sequence of Corynebacterium massiliense DSM 45435, type strain of Corynebacterium massiliense.</title>
        <authorList>
            <person name="Busche T."/>
            <person name="Kalinowski J."/>
            <person name="Ruckert C."/>
        </authorList>
    </citation>
    <scope>NUCLEOTIDE SEQUENCE [LARGE SCALE GENOMIC DNA]</scope>
    <source>
        <strain evidence="4 5">DSM 45435</strain>
    </source>
</reference>
<gene>
    <name evidence="4" type="primary">phoD2</name>
    <name evidence="4" type="ORF">CMASS_00545</name>
</gene>
<dbReference type="PROSITE" id="PS51318">
    <property type="entry name" value="TAT"/>
    <property type="match status" value="1"/>
</dbReference>
<accession>A0ABY7U4G8</accession>
<dbReference type="EMBL" id="CP063189">
    <property type="protein sequence ID" value="WCZ31580.1"/>
    <property type="molecule type" value="Genomic_DNA"/>
</dbReference>
<dbReference type="GO" id="GO:0004035">
    <property type="term" value="F:alkaline phosphatase activity"/>
    <property type="evidence" value="ECO:0007669"/>
    <property type="project" value="UniProtKB-EC"/>
</dbReference>
<feature type="chain" id="PRO_5046880686" evidence="1">
    <location>
        <begin position="29"/>
        <end position="530"/>
    </location>
</feature>
<dbReference type="InterPro" id="IPR038607">
    <property type="entry name" value="PhoD-like_sf"/>
</dbReference>
<dbReference type="Gene3D" id="3.60.21.70">
    <property type="entry name" value="PhoD-like phosphatase"/>
    <property type="match status" value="1"/>
</dbReference>
<name>A0ABY7U4G8_9CORY</name>
<evidence type="ECO:0000259" key="3">
    <source>
        <dbReference type="Pfam" id="PF16655"/>
    </source>
</evidence>
<dbReference type="RefSeq" id="WP_022863194.1">
    <property type="nucleotide sequence ID" value="NZ_ATVG01000007.1"/>
</dbReference>
<dbReference type="Gene3D" id="2.60.40.380">
    <property type="entry name" value="Purple acid phosphatase-like, N-terminal"/>
    <property type="match status" value="1"/>
</dbReference>
<dbReference type="EC" id="3.1.3.1" evidence="4"/>
<keyword evidence="4" id="KW-0378">Hydrolase</keyword>
<dbReference type="InterPro" id="IPR029052">
    <property type="entry name" value="Metallo-depent_PP-like"/>
</dbReference>
<evidence type="ECO:0000313" key="5">
    <source>
        <dbReference type="Proteomes" id="UP001220064"/>
    </source>
</evidence>
<sequence length="530" mass="58207">MCISRRSLLKSAGVLGASSLVVPSVARAQSVQSANLSSTSSNLFGGLLPARPQITHGVATGDVSTDGALVWTRADRPAHMIVEAATNPDFAGSRTFKSPNPLTPDTDGTGRLRLVGMEPGQQVHYRVHLEDIDTGLASEPVVGTFKTVPNQASDIRLHWSGDVVGQGWGINPDIGGMTGWSTMADRQPDLFIHSGDTCYADGPVEESVTLDDGRVWHNLTHPAKDKVAETLDEYRGQYQYNLLDENYRRFNSEVAQIIQWDDHETVNNWYPGEILDLDEYTEKDVDTLAARGYQAFHEWQPLDEKLAVDGRVYRRLPYGPLLEIFVLDMRTYKSDNRTASDMGDNGSQILGAEQKQWLIDAVNNSTATWKIIANDLPLGIVVPDGDDKEGPANGQPGAPGARETEIAEVLRGIKDVPNVVWLTADVHYTAAHHYSPDRASFQDFSPFWEFVSGPLNAGAFGPNDMDDTFGPEVVYVHAPGKDNANSCPFDEYQHFGEVDIDGATKEMTVRLMNTKGTELYTQTLTPSERG</sequence>
<dbReference type="Pfam" id="PF16655">
    <property type="entry name" value="PhoD_N"/>
    <property type="match status" value="1"/>
</dbReference>
<evidence type="ECO:0000256" key="1">
    <source>
        <dbReference type="SAM" id="SignalP"/>
    </source>
</evidence>
<feature type="domain" description="PhoD-like phosphatase metallophosphatase" evidence="2">
    <location>
        <begin position="163"/>
        <end position="511"/>
    </location>
</feature>
<dbReference type="SUPFAM" id="SSF56300">
    <property type="entry name" value="Metallo-dependent phosphatases"/>
    <property type="match status" value="1"/>
</dbReference>
<keyword evidence="5" id="KW-1185">Reference proteome</keyword>
<dbReference type="PANTHER" id="PTHR43606:SF1">
    <property type="entry name" value="PHOD-LIKE PHOSPHATASE METALLOPHOSPHATASE DOMAIN-CONTAINING PROTEIN"/>
    <property type="match status" value="1"/>
</dbReference>
<proteinExistence type="predicted"/>
<protein>
    <submittedName>
        <fullName evidence="4">Alkaline phosphatase D</fullName>
        <ecNumber evidence="4">3.1.3.1</ecNumber>
    </submittedName>
</protein>
<dbReference type="InterPro" id="IPR052900">
    <property type="entry name" value="Phospholipid_Metab_Enz"/>
</dbReference>
<dbReference type="Pfam" id="PF09423">
    <property type="entry name" value="PhoD"/>
    <property type="match status" value="1"/>
</dbReference>
<keyword evidence="1" id="KW-0732">Signal</keyword>
<organism evidence="4 5">
    <name type="scientific">Corynebacterium massiliense DSM 45435</name>
    <dbReference type="NCBI Taxonomy" id="1121364"/>
    <lineage>
        <taxon>Bacteria</taxon>
        <taxon>Bacillati</taxon>
        <taxon>Actinomycetota</taxon>
        <taxon>Actinomycetes</taxon>
        <taxon>Mycobacteriales</taxon>
        <taxon>Corynebacteriaceae</taxon>
        <taxon>Corynebacterium</taxon>
    </lineage>
</organism>
<feature type="domain" description="Phospholipase D N-terminal" evidence="3">
    <location>
        <begin position="56"/>
        <end position="147"/>
    </location>
</feature>
<evidence type="ECO:0000259" key="2">
    <source>
        <dbReference type="Pfam" id="PF09423"/>
    </source>
</evidence>
<evidence type="ECO:0000313" key="4">
    <source>
        <dbReference type="EMBL" id="WCZ31580.1"/>
    </source>
</evidence>
<dbReference type="Proteomes" id="UP001220064">
    <property type="component" value="Chromosome"/>
</dbReference>
<dbReference type="InterPro" id="IPR032093">
    <property type="entry name" value="PhoD_N"/>
</dbReference>
<dbReference type="InterPro" id="IPR018946">
    <property type="entry name" value="PhoD-like_MPP"/>
</dbReference>